<proteinExistence type="predicted"/>
<evidence type="ECO:0000256" key="1">
    <source>
        <dbReference type="SAM" id="Phobius"/>
    </source>
</evidence>
<dbReference type="STRING" id="271157.SAMN05444396_101280"/>
<feature type="transmembrane region" description="Helical" evidence="1">
    <location>
        <begin position="163"/>
        <end position="184"/>
    </location>
</feature>
<dbReference type="EMBL" id="FQWE01000001">
    <property type="protein sequence ID" value="SHF76561.1"/>
    <property type="molecule type" value="Genomic_DNA"/>
</dbReference>
<dbReference type="Proteomes" id="UP000184036">
    <property type="component" value="Unassembled WGS sequence"/>
</dbReference>
<evidence type="ECO:0000313" key="2">
    <source>
        <dbReference type="EMBL" id="SHF76561.1"/>
    </source>
</evidence>
<reference evidence="3" key="1">
    <citation type="submission" date="2016-11" db="EMBL/GenBank/DDBJ databases">
        <authorList>
            <person name="Varghese N."/>
            <person name="Submissions S."/>
        </authorList>
    </citation>
    <scope>NUCLEOTIDE SEQUENCE [LARGE SCALE GENOMIC DNA]</scope>
    <source>
        <strain evidence="3">DSM 19741</strain>
    </source>
</reference>
<keyword evidence="1" id="KW-1133">Transmembrane helix</keyword>
<keyword evidence="1" id="KW-0812">Transmembrane</keyword>
<sequence>MSKITFEEYKKAVRAKYAVKKRDDVSGILLNPTPAQLRNLCLLLFENGLNTTDENIFSMFFNAKEVGSIRRAIVNFDVSKFKPIISFLKEEKDSEHVTRIELAAVIVDFIPRPYSKYLQSDENETAKIPEFLPVEKNEIMRKVYKLSEEPIVIISKNNTGKSIAIGFLVLLSLCFMGYTVKGVFFPKKECMQWKEDHYEEVDCGINQLAIGQLNTVFPLDENTIHLKKVNSNHKLTFFKNGNALIWYSKNEGVIELFNTSGFNPETGKPLKPITKYIIEKYKLQK</sequence>
<gene>
    <name evidence="2" type="ORF">SAMN05444396_101280</name>
</gene>
<evidence type="ECO:0000313" key="3">
    <source>
        <dbReference type="Proteomes" id="UP000184036"/>
    </source>
</evidence>
<dbReference type="OrthoDB" id="1340494at2"/>
<dbReference type="RefSeq" id="WP_143151700.1">
    <property type="nucleotide sequence ID" value="NZ_FQWE01000001.1"/>
</dbReference>
<name>A0A1M5EBW2_9FLAO</name>
<keyword evidence="1" id="KW-0472">Membrane</keyword>
<accession>A0A1M5EBW2</accession>
<keyword evidence="3" id="KW-1185">Reference proteome</keyword>
<dbReference type="AlphaFoldDB" id="A0A1M5EBW2"/>
<organism evidence="2 3">
    <name type="scientific">Flavobacterium segetis</name>
    <dbReference type="NCBI Taxonomy" id="271157"/>
    <lineage>
        <taxon>Bacteria</taxon>
        <taxon>Pseudomonadati</taxon>
        <taxon>Bacteroidota</taxon>
        <taxon>Flavobacteriia</taxon>
        <taxon>Flavobacteriales</taxon>
        <taxon>Flavobacteriaceae</taxon>
        <taxon>Flavobacterium</taxon>
    </lineage>
</organism>
<protein>
    <submittedName>
        <fullName evidence="2">Uncharacterized protein</fullName>
    </submittedName>
</protein>